<reference evidence="2" key="1">
    <citation type="submission" date="2020-07" db="EMBL/GenBank/DDBJ databases">
        <title>Complete genome sequencing of Coprobacter sp. strain 2CBH44.</title>
        <authorList>
            <person name="Sakamoto M."/>
            <person name="Murakami T."/>
            <person name="Mori H."/>
        </authorList>
    </citation>
    <scope>NUCLEOTIDE SEQUENCE [LARGE SCALE GENOMIC DNA]</scope>
    <source>
        <strain evidence="2">2CBH44</strain>
    </source>
</reference>
<keyword evidence="2" id="KW-1185">Reference proteome</keyword>
<dbReference type="Pfam" id="PF00302">
    <property type="entry name" value="CAT"/>
    <property type="match status" value="1"/>
</dbReference>
<dbReference type="GO" id="GO:0008811">
    <property type="term" value="F:chloramphenicol O-acetyltransferase activity"/>
    <property type="evidence" value="ECO:0007669"/>
    <property type="project" value="InterPro"/>
</dbReference>
<keyword evidence="1" id="KW-0808">Transferase</keyword>
<evidence type="ECO:0000313" key="1">
    <source>
        <dbReference type="EMBL" id="BCI64075.1"/>
    </source>
</evidence>
<dbReference type="KEGG" id="copr:Cop2CBH44_24280"/>
<dbReference type="InterPro" id="IPR001707">
    <property type="entry name" value="Cmp_AcTrfase"/>
</dbReference>
<dbReference type="SUPFAM" id="SSF52777">
    <property type="entry name" value="CoA-dependent acyltransferases"/>
    <property type="match status" value="1"/>
</dbReference>
<dbReference type="SMART" id="SM01059">
    <property type="entry name" value="CAT"/>
    <property type="match status" value="1"/>
</dbReference>
<dbReference type="Gene3D" id="3.30.559.10">
    <property type="entry name" value="Chloramphenicol acetyltransferase-like domain"/>
    <property type="match status" value="1"/>
</dbReference>
<dbReference type="AlphaFoldDB" id="A0A7G1HWF7"/>
<dbReference type="InterPro" id="IPR023213">
    <property type="entry name" value="CAT-like_dom_sf"/>
</dbReference>
<gene>
    <name evidence="1" type="ORF">Cop2CBH44_24280</name>
</gene>
<dbReference type="PANTHER" id="PTHR38474">
    <property type="entry name" value="SLR0299 PROTEIN"/>
    <property type="match status" value="1"/>
</dbReference>
<accession>A0A7G1HWF7</accession>
<dbReference type="EMBL" id="AP023322">
    <property type="protein sequence ID" value="BCI64075.1"/>
    <property type="molecule type" value="Genomic_DNA"/>
</dbReference>
<organism evidence="1 2">
    <name type="scientific">Coprobacter secundus subsp. similis</name>
    <dbReference type="NCBI Taxonomy" id="2751153"/>
    <lineage>
        <taxon>Bacteria</taxon>
        <taxon>Pseudomonadati</taxon>
        <taxon>Bacteroidota</taxon>
        <taxon>Bacteroidia</taxon>
        <taxon>Bacteroidales</taxon>
        <taxon>Barnesiellaceae</taxon>
        <taxon>Coprobacter</taxon>
    </lineage>
</organism>
<name>A0A7G1HWF7_9BACT</name>
<dbReference type="RefSeq" id="WP_021930885.1">
    <property type="nucleotide sequence ID" value="NZ_AP023322.1"/>
</dbReference>
<sequence length="205" mass="23810">MKKFDVDSWARKPSYEVFRNYADPSFHITANVDVTRLYNDCKINGDSFFLASLYYMTRVANEILEFRLRIIDGEVWEIDHMDAGTIISHGGGMITFASFAYKETYKEFMEVATKHLQEHLQRKEHDGDAFRKDVLQNSVLPWVSFTAVKHPHRDLSDADIPKVTCGKLIKAEGKVWMPVNIEAHHGLMDGYQMSRYFQLLEEYCA</sequence>
<protein>
    <submittedName>
        <fullName evidence="1">Chloramphenicol acetyltransferase</fullName>
    </submittedName>
</protein>
<evidence type="ECO:0000313" key="2">
    <source>
        <dbReference type="Proteomes" id="UP000594042"/>
    </source>
</evidence>
<dbReference type="Proteomes" id="UP000594042">
    <property type="component" value="Chromosome"/>
</dbReference>
<proteinExistence type="predicted"/>
<dbReference type="PANTHER" id="PTHR38474:SF1">
    <property type="entry name" value="SLR0299 PROTEIN"/>
    <property type="match status" value="1"/>
</dbReference>